<proteinExistence type="predicted"/>
<evidence type="ECO:0000313" key="1">
    <source>
        <dbReference type="EMBL" id="EFG81938.1"/>
    </source>
</evidence>
<reference evidence="1 2" key="1">
    <citation type="submission" date="2010-04" db="EMBL/GenBank/DDBJ databases">
        <authorList>
            <person name="Weinstock G."/>
            <person name="Sodergren E."/>
            <person name="Clifton S."/>
            <person name="Fulton L."/>
            <person name="Fulton B."/>
            <person name="Courtney L."/>
            <person name="Fronick C."/>
            <person name="Harrison M."/>
            <person name="Strong C."/>
            <person name="Farmer C."/>
            <person name="Delahaunty K."/>
            <person name="Markovic C."/>
            <person name="Hall O."/>
            <person name="Minx P."/>
            <person name="Tomlinson C."/>
            <person name="Mitreva M."/>
            <person name="Hou S."/>
            <person name="Wollam A."/>
            <person name="Pepin K.H."/>
            <person name="Johnson M."/>
            <person name="Bhonagiri V."/>
            <person name="Zhang X."/>
            <person name="Suruliraj S."/>
            <person name="Warren W."/>
            <person name="Chinwalla A."/>
            <person name="Mardis E.R."/>
            <person name="Wilson R.K."/>
        </authorList>
    </citation>
    <scope>NUCLEOTIDE SEQUENCE [LARGE SCALE GENOMIC DNA]</scope>
    <source>
        <strain evidence="1 2">DSM 20306</strain>
    </source>
</reference>
<protein>
    <submittedName>
        <fullName evidence="1">Uncharacterized protein</fullName>
    </submittedName>
</protein>
<evidence type="ECO:0000313" key="2">
    <source>
        <dbReference type="Proteomes" id="UP000006015"/>
    </source>
</evidence>
<keyword evidence="2" id="KW-1185">Reference proteome</keyword>
<organism evidence="1 2">
    <name type="scientific">Corynebacterium ammoniagenes DSM 20306</name>
    <dbReference type="NCBI Taxonomy" id="649754"/>
    <lineage>
        <taxon>Bacteria</taxon>
        <taxon>Bacillati</taxon>
        <taxon>Actinomycetota</taxon>
        <taxon>Actinomycetes</taxon>
        <taxon>Mycobacteriales</taxon>
        <taxon>Corynebacteriaceae</taxon>
        <taxon>Corynebacterium</taxon>
    </lineage>
</organism>
<name>A0ABN0AGD4_CORAM</name>
<accession>A0ABN0AGD4</accession>
<comment type="caution">
    <text evidence="1">The sequence shown here is derived from an EMBL/GenBank/DDBJ whole genome shotgun (WGS) entry which is preliminary data.</text>
</comment>
<gene>
    <name evidence="1" type="ORF">HMPREF0281_00643</name>
</gene>
<dbReference type="EMBL" id="ADNS01000004">
    <property type="protein sequence ID" value="EFG81938.1"/>
    <property type="molecule type" value="Genomic_DNA"/>
</dbReference>
<dbReference type="Proteomes" id="UP000006015">
    <property type="component" value="Unassembled WGS sequence"/>
</dbReference>
<sequence length="184" mass="20622">MDRMVKPTNTAAIAQATGRAWDKWFSQLEDTGARTMNHTEIAQKALNLMPDATDNKEWWAQGVAVAFEQQAGLRQPGQSSDGDFKFSVSKTFAGDKDTALQAWLDEIGDRREFNGVEIEGSASTSSTNKWRYWRIKLVDGTRVSVTIGDKPQGKSSLAVEHSKLDSAEAIEYWRPLWKELLARL</sequence>